<protein>
    <submittedName>
        <fullName evidence="1">Uncharacterized protein</fullName>
    </submittedName>
</protein>
<accession>A0A3R6LEA7</accession>
<name>A0A3R6LEA7_9BACT</name>
<proteinExistence type="predicted"/>
<dbReference type="RefSeq" id="WP_118255115.1">
    <property type="nucleotide sequence ID" value="NZ_QRKB01000025.1"/>
</dbReference>
<gene>
    <name evidence="1" type="ORF">DW192_10185</name>
</gene>
<dbReference type="AlphaFoldDB" id="A0A3R6LEA7"/>
<evidence type="ECO:0000313" key="2">
    <source>
        <dbReference type="Proteomes" id="UP000284548"/>
    </source>
</evidence>
<sequence length="205" mass="23642">MKIITQKELASLAGDAFENAYKHGFYTESTEIETELMLIITEMAEAVQADRHNRHGSIEDYESEIQMGRDIPTAYKNSLEGTVESEFADIAIRILSLLGWMKSNILIKLGSDSILADKYEVAKIQYKLQNTINKGSIAKDLYRLNGHFSRFVDNESCSWFVSDTLQDILMRVFAIAHNYNIDLMEYIKLKMRYNESRPYLHGCKY</sequence>
<organism evidence="1 2">
    <name type="scientific">Segatella copri</name>
    <dbReference type="NCBI Taxonomy" id="165179"/>
    <lineage>
        <taxon>Bacteria</taxon>
        <taxon>Pseudomonadati</taxon>
        <taxon>Bacteroidota</taxon>
        <taxon>Bacteroidia</taxon>
        <taxon>Bacteroidales</taxon>
        <taxon>Prevotellaceae</taxon>
        <taxon>Segatella</taxon>
    </lineage>
</organism>
<dbReference type="Proteomes" id="UP000284548">
    <property type="component" value="Unassembled WGS sequence"/>
</dbReference>
<comment type="caution">
    <text evidence="1">The sequence shown here is derived from an EMBL/GenBank/DDBJ whole genome shotgun (WGS) entry which is preliminary data.</text>
</comment>
<dbReference type="Gene3D" id="1.10.287.1080">
    <property type="entry name" value="MazG-like"/>
    <property type="match status" value="1"/>
</dbReference>
<dbReference type="EMBL" id="QRKB01000025">
    <property type="protein sequence ID" value="RHH81420.1"/>
    <property type="molecule type" value="Genomic_DNA"/>
</dbReference>
<reference evidence="1 2" key="1">
    <citation type="submission" date="2018-08" db="EMBL/GenBank/DDBJ databases">
        <title>A genome reference for cultivated species of the human gut microbiota.</title>
        <authorList>
            <person name="Zou Y."/>
            <person name="Xue W."/>
            <person name="Luo G."/>
        </authorList>
    </citation>
    <scope>NUCLEOTIDE SEQUENCE [LARGE SCALE GENOMIC DNA]</scope>
    <source>
        <strain evidence="1 2">AM16-54</strain>
    </source>
</reference>
<evidence type="ECO:0000313" key="1">
    <source>
        <dbReference type="EMBL" id="RHH81420.1"/>
    </source>
</evidence>